<dbReference type="Proteomes" id="UP000828390">
    <property type="component" value="Unassembled WGS sequence"/>
</dbReference>
<evidence type="ECO:0000313" key="2">
    <source>
        <dbReference type="Proteomes" id="UP000828390"/>
    </source>
</evidence>
<comment type="caution">
    <text evidence="1">The sequence shown here is derived from an EMBL/GenBank/DDBJ whole genome shotgun (WGS) entry which is preliminary data.</text>
</comment>
<reference evidence="1" key="2">
    <citation type="submission" date="2020-11" db="EMBL/GenBank/DDBJ databases">
        <authorList>
            <person name="McCartney M.A."/>
            <person name="Auch B."/>
            <person name="Kono T."/>
            <person name="Mallez S."/>
            <person name="Becker A."/>
            <person name="Gohl D.M."/>
            <person name="Silverstein K.A.T."/>
            <person name="Koren S."/>
            <person name="Bechman K.B."/>
            <person name="Herman A."/>
            <person name="Abrahante J.E."/>
            <person name="Garbe J."/>
        </authorList>
    </citation>
    <scope>NUCLEOTIDE SEQUENCE</scope>
    <source>
        <strain evidence="1">Duluth1</strain>
        <tissue evidence="1">Whole animal</tissue>
    </source>
</reference>
<dbReference type="EMBL" id="JAIWYP010000009">
    <property type="protein sequence ID" value="KAH3774409.1"/>
    <property type="molecule type" value="Genomic_DNA"/>
</dbReference>
<proteinExistence type="predicted"/>
<name>A0A9D4IIK4_DREPO</name>
<evidence type="ECO:0000313" key="1">
    <source>
        <dbReference type="EMBL" id="KAH3774409.1"/>
    </source>
</evidence>
<gene>
    <name evidence="1" type="ORF">DPMN_175791</name>
</gene>
<reference evidence="1" key="1">
    <citation type="journal article" date="2019" name="bioRxiv">
        <title>The Genome of the Zebra Mussel, Dreissena polymorpha: A Resource for Invasive Species Research.</title>
        <authorList>
            <person name="McCartney M.A."/>
            <person name="Auch B."/>
            <person name="Kono T."/>
            <person name="Mallez S."/>
            <person name="Zhang Y."/>
            <person name="Obille A."/>
            <person name="Becker A."/>
            <person name="Abrahante J.E."/>
            <person name="Garbe J."/>
            <person name="Badalamenti J.P."/>
            <person name="Herman A."/>
            <person name="Mangelson H."/>
            <person name="Liachko I."/>
            <person name="Sullivan S."/>
            <person name="Sone E.D."/>
            <person name="Koren S."/>
            <person name="Silverstein K.A.T."/>
            <person name="Beckman K.B."/>
            <person name="Gohl D.M."/>
        </authorList>
    </citation>
    <scope>NUCLEOTIDE SEQUENCE</scope>
    <source>
        <strain evidence="1">Duluth1</strain>
        <tissue evidence="1">Whole animal</tissue>
    </source>
</reference>
<protein>
    <submittedName>
        <fullName evidence="1">Uncharacterized protein</fullName>
    </submittedName>
</protein>
<keyword evidence="2" id="KW-1185">Reference proteome</keyword>
<accession>A0A9D4IIK4</accession>
<dbReference type="AlphaFoldDB" id="A0A9D4IIK4"/>
<sequence>MFSEKFDIEHREGGLIEGPWGSGTQYAQRTGETVSGMKMTAGDAESGHKGRAVCCTPFQPYVI</sequence>
<organism evidence="1 2">
    <name type="scientific">Dreissena polymorpha</name>
    <name type="common">Zebra mussel</name>
    <name type="synonym">Mytilus polymorpha</name>
    <dbReference type="NCBI Taxonomy" id="45954"/>
    <lineage>
        <taxon>Eukaryota</taxon>
        <taxon>Metazoa</taxon>
        <taxon>Spiralia</taxon>
        <taxon>Lophotrochozoa</taxon>
        <taxon>Mollusca</taxon>
        <taxon>Bivalvia</taxon>
        <taxon>Autobranchia</taxon>
        <taxon>Heteroconchia</taxon>
        <taxon>Euheterodonta</taxon>
        <taxon>Imparidentia</taxon>
        <taxon>Neoheterodontei</taxon>
        <taxon>Myida</taxon>
        <taxon>Dreissenoidea</taxon>
        <taxon>Dreissenidae</taxon>
        <taxon>Dreissena</taxon>
    </lineage>
</organism>